<dbReference type="InterPro" id="IPR013786">
    <property type="entry name" value="AcylCoA_DH/ox_N"/>
</dbReference>
<dbReference type="AlphaFoldDB" id="A0A6J7FIC6"/>
<evidence type="ECO:0000259" key="7">
    <source>
        <dbReference type="Pfam" id="PF00441"/>
    </source>
</evidence>
<evidence type="ECO:0000313" key="10">
    <source>
        <dbReference type="EMBL" id="CAB4895196.1"/>
    </source>
</evidence>
<dbReference type="InterPro" id="IPR009075">
    <property type="entry name" value="AcylCo_DH/oxidase_C"/>
</dbReference>
<evidence type="ECO:0000259" key="9">
    <source>
        <dbReference type="Pfam" id="PF02771"/>
    </source>
</evidence>
<organism evidence="10">
    <name type="scientific">freshwater metagenome</name>
    <dbReference type="NCBI Taxonomy" id="449393"/>
    <lineage>
        <taxon>unclassified sequences</taxon>
        <taxon>metagenomes</taxon>
        <taxon>ecological metagenomes</taxon>
    </lineage>
</organism>
<evidence type="ECO:0000259" key="8">
    <source>
        <dbReference type="Pfam" id="PF02770"/>
    </source>
</evidence>
<dbReference type="Gene3D" id="1.20.140.10">
    <property type="entry name" value="Butyryl-CoA Dehydrogenase, subunit A, domain 3"/>
    <property type="match status" value="1"/>
</dbReference>
<evidence type="ECO:0000256" key="2">
    <source>
        <dbReference type="ARBA" id="ARBA00009347"/>
    </source>
</evidence>
<dbReference type="Pfam" id="PF02771">
    <property type="entry name" value="Acyl-CoA_dh_N"/>
    <property type="match status" value="1"/>
</dbReference>
<dbReference type="FunFam" id="2.40.110.10:FF:000002">
    <property type="entry name" value="Acyl-CoA dehydrogenase fadE12"/>
    <property type="match status" value="1"/>
</dbReference>
<dbReference type="InterPro" id="IPR006089">
    <property type="entry name" value="Acyl-CoA_DH_CS"/>
</dbReference>
<comment type="cofactor">
    <cofactor evidence="1">
        <name>FAD</name>
        <dbReference type="ChEBI" id="CHEBI:57692"/>
    </cofactor>
</comment>
<dbReference type="InterPro" id="IPR046373">
    <property type="entry name" value="Acyl-CoA_Oxase/DH_mid-dom_sf"/>
</dbReference>
<dbReference type="PANTHER" id="PTHR43884">
    <property type="entry name" value="ACYL-COA DEHYDROGENASE"/>
    <property type="match status" value="1"/>
</dbReference>
<dbReference type="InterPro" id="IPR009100">
    <property type="entry name" value="AcylCoA_DH/oxidase_NM_dom_sf"/>
</dbReference>
<dbReference type="FunFam" id="1.10.540.10:FF:000002">
    <property type="entry name" value="Acyl-CoA dehydrogenase FadE19"/>
    <property type="match status" value="1"/>
</dbReference>
<feature type="region of interest" description="Disordered" evidence="6">
    <location>
        <begin position="1"/>
        <end position="21"/>
    </location>
</feature>
<dbReference type="Pfam" id="PF02770">
    <property type="entry name" value="Acyl-CoA_dh_M"/>
    <property type="match status" value="1"/>
</dbReference>
<evidence type="ECO:0000256" key="6">
    <source>
        <dbReference type="SAM" id="MobiDB-lite"/>
    </source>
</evidence>
<dbReference type="Pfam" id="PF00441">
    <property type="entry name" value="Acyl-CoA_dh_1"/>
    <property type="match status" value="1"/>
</dbReference>
<dbReference type="GO" id="GO:0050660">
    <property type="term" value="F:flavin adenine dinucleotide binding"/>
    <property type="evidence" value="ECO:0007669"/>
    <property type="project" value="InterPro"/>
</dbReference>
<feature type="domain" description="Acyl-CoA dehydrogenase/oxidase N-terminal" evidence="9">
    <location>
        <begin position="19"/>
        <end position="130"/>
    </location>
</feature>
<dbReference type="PANTHER" id="PTHR43884:SF12">
    <property type="entry name" value="ISOVALERYL-COA DEHYDROGENASE, MITOCHONDRIAL-RELATED"/>
    <property type="match status" value="1"/>
</dbReference>
<dbReference type="SUPFAM" id="SSF47203">
    <property type="entry name" value="Acyl-CoA dehydrogenase C-terminal domain-like"/>
    <property type="match status" value="1"/>
</dbReference>
<keyword evidence="3" id="KW-0285">Flavoprotein</keyword>
<dbReference type="PIRSF" id="PIRSF016578">
    <property type="entry name" value="HsaA"/>
    <property type="match status" value="1"/>
</dbReference>
<dbReference type="Gene3D" id="1.10.540.10">
    <property type="entry name" value="Acyl-CoA dehydrogenase/oxidase, N-terminal domain"/>
    <property type="match status" value="1"/>
</dbReference>
<proteinExistence type="inferred from homology"/>
<gene>
    <name evidence="10" type="ORF">UFOPK3564_00255</name>
</gene>
<dbReference type="GO" id="GO:0003995">
    <property type="term" value="F:acyl-CoA dehydrogenase activity"/>
    <property type="evidence" value="ECO:0007669"/>
    <property type="project" value="InterPro"/>
</dbReference>
<evidence type="ECO:0000256" key="1">
    <source>
        <dbReference type="ARBA" id="ARBA00001974"/>
    </source>
</evidence>
<evidence type="ECO:0000256" key="3">
    <source>
        <dbReference type="ARBA" id="ARBA00022630"/>
    </source>
</evidence>
<comment type="similarity">
    <text evidence="2">Belongs to the acyl-CoA dehydrogenase family.</text>
</comment>
<protein>
    <submittedName>
        <fullName evidence="10">Unannotated protein</fullName>
    </submittedName>
</protein>
<dbReference type="EMBL" id="CAFBMK010000008">
    <property type="protein sequence ID" value="CAB4895196.1"/>
    <property type="molecule type" value="Genomic_DNA"/>
</dbReference>
<dbReference type="PROSITE" id="PS00072">
    <property type="entry name" value="ACYL_COA_DH_1"/>
    <property type="match status" value="1"/>
</dbReference>
<reference evidence="10" key="1">
    <citation type="submission" date="2020-05" db="EMBL/GenBank/DDBJ databases">
        <authorList>
            <person name="Chiriac C."/>
            <person name="Salcher M."/>
            <person name="Ghai R."/>
            <person name="Kavagutti S V."/>
        </authorList>
    </citation>
    <scope>NUCLEOTIDE SEQUENCE</scope>
</reference>
<feature type="domain" description="Acyl-CoA oxidase/dehydrogenase middle" evidence="8">
    <location>
        <begin position="135"/>
        <end position="229"/>
    </location>
</feature>
<feature type="domain" description="Acyl-CoA dehydrogenase/oxidase C-terminal" evidence="7">
    <location>
        <begin position="242"/>
        <end position="388"/>
    </location>
</feature>
<dbReference type="InterPro" id="IPR037069">
    <property type="entry name" value="AcylCoA_DH/ox_N_sf"/>
</dbReference>
<dbReference type="InterPro" id="IPR036250">
    <property type="entry name" value="AcylCo_DH-like_C"/>
</dbReference>
<dbReference type="FunFam" id="1.20.140.10:FF:000001">
    <property type="entry name" value="Acyl-CoA dehydrogenase"/>
    <property type="match status" value="1"/>
</dbReference>
<dbReference type="Gene3D" id="2.40.110.10">
    <property type="entry name" value="Butyryl-CoA Dehydrogenase, subunit A, domain 2"/>
    <property type="match status" value="1"/>
</dbReference>
<evidence type="ECO:0000256" key="4">
    <source>
        <dbReference type="ARBA" id="ARBA00022827"/>
    </source>
</evidence>
<name>A0A6J7FIC6_9ZZZZ</name>
<keyword evidence="4" id="KW-0274">FAD</keyword>
<evidence type="ECO:0000256" key="5">
    <source>
        <dbReference type="ARBA" id="ARBA00023002"/>
    </source>
</evidence>
<dbReference type="InterPro" id="IPR006091">
    <property type="entry name" value="Acyl-CoA_Oxase/DH_mid-dom"/>
</dbReference>
<accession>A0A6J7FIC6</accession>
<sequence>MLSTPRQPGHPTGTDAEDTDDRRAIVRMAAEFAASEIAPQVAAYDRAEQIPRELLDKMGALGFFGGVISEEDGGLGLDYVTFAELIEEVSKTCQILGTFVSMPSGLVGASIEAFGTAEQKERWLKPLAQGRIFGAAGVTEPGSGSDVAGMTTTYRKEGDDFVINGAKAWISNLDVAEFFVTFASRDRSARHGGVTAFIIPRDTPGLILSPYKDKLGFRPICTGDVVFDELRLPADALLGEEGGGFKVAMTAVERGRLGVAARAVGVTQACLEDTVAYAKERAAFGRPIAEFQIVQSKVTDMAVGATTSRLLVRECAEALQEGRRARQLTSMAKMYASDVAQKSATDAFQVFGAAGVSPEHRVGRMYRDAKVLQIVEGSNDLHRALIGEIELGLRADGERRA</sequence>
<dbReference type="SUPFAM" id="SSF56645">
    <property type="entry name" value="Acyl-CoA dehydrogenase NM domain-like"/>
    <property type="match status" value="1"/>
</dbReference>
<keyword evidence="5" id="KW-0560">Oxidoreductase</keyword>